<dbReference type="EMBL" id="JXUW01000014">
    <property type="protein sequence ID" value="KJE76589.1"/>
    <property type="molecule type" value="Genomic_DNA"/>
</dbReference>
<name>A0A0D8FUF1_9ACTN</name>
<proteinExistence type="inferred from homology"/>
<dbReference type="STRING" id="1121877.FEAC_16690"/>
<reference evidence="3 4" key="1">
    <citation type="submission" date="2015-01" db="EMBL/GenBank/DDBJ databases">
        <title>Draft genome of the acidophilic iron oxidizer Ferrimicrobium acidiphilum strain T23.</title>
        <authorList>
            <person name="Poehlein A."/>
            <person name="Eisen S."/>
            <person name="Schloemann M."/>
            <person name="Johnson B.D."/>
            <person name="Daniel R."/>
            <person name="Muehling M."/>
        </authorList>
    </citation>
    <scope>NUCLEOTIDE SEQUENCE [LARGE SCALE GENOMIC DNA]</scope>
    <source>
        <strain evidence="3 4">T23</strain>
    </source>
</reference>
<dbReference type="AlphaFoldDB" id="A0A0D8FUF1"/>
<keyword evidence="4" id="KW-1185">Reference proteome</keyword>
<dbReference type="GO" id="GO:0044781">
    <property type="term" value="P:bacterial-type flagellum organization"/>
    <property type="evidence" value="ECO:0007669"/>
    <property type="project" value="UniProtKB-KW"/>
</dbReference>
<dbReference type="GeneID" id="78372836"/>
<dbReference type="InterPro" id="IPR005648">
    <property type="entry name" value="FlgD"/>
</dbReference>
<evidence type="ECO:0000256" key="1">
    <source>
        <dbReference type="ARBA" id="ARBA00010577"/>
    </source>
</evidence>
<keyword evidence="3" id="KW-0969">Cilium</keyword>
<accession>A0A0D8FUF1</accession>
<protein>
    <submittedName>
        <fullName evidence="3">Flagellar basal body rod modification protein</fullName>
    </submittedName>
</protein>
<keyword evidence="3" id="KW-0966">Cell projection</keyword>
<dbReference type="Proteomes" id="UP000032336">
    <property type="component" value="Unassembled WGS sequence"/>
</dbReference>
<gene>
    <name evidence="3" type="ORF">FEAC_16690</name>
</gene>
<organism evidence="3 4">
    <name type="scientific">Ferrimicrobium acidiphilum DSM 19497</name>
    <dbReference type="NCBI Taxonomy" id="1121877"/>
    <lineage>
        <taxon>Bacteria</taxon>
        <taxon>Bacillati</taxon>
        <taxon>Actinomycetota</taxon>
        <taxon>Acidimicrobiia</taxon>
        <taxon>Acidimicrobiales</taxon>
        <taxon>Acidimicrobiaceae</taxon>
        <taxon>Ferrimicrobium</taxon>
    </lineage>
</organism>
<dbReference type="OrthoDB" id="9785233at2"/>
<evidence type="ECO:0000313" key="3">
    <source>
        <dbReference type="EMBL" id="KJE76589.1"/>
    </source>
</evidence>
<comment type="similarity">
    <text evidence="1">Belongs to the FlgD family.</text>
</comment>
<keyword evidence="3" id="KW-0282">Flagellum</keyword>
<sequence length="150" mass="14753">MTMPISSVAAGAAAASTGSTSSSTAQNNSIASLSSNEFLKLLVTELTNQNPLSPMNPSSMVQQTSSLSMVQLLDSVSNELSSIRSQAGVVNAANLIGQTVSYTTASGKQGSGVVSGVAMANGSLNLNINGSAIPSSEVTAVGKTIGGAGS</sequence>
<comment type="caution">
    <text evidence="3">The sequence shown here is derived from an EMBL/GenBank/DDBJ whole genome shotgun (WGS) entry which is preliminary data.</text>
</comment>
<dbReference type="RefSeq" id="WP_052566057.1">
    <property type="nucleotide sequence ID" value="NZ_JQKF01000011.1"/>
</dbReference>
<dbReference type="Pfam" id="PF03963">
    <property type="entry name" value="FlgD"/>
    <property type="match status" value="1"/>
</dbReference>
<keyword evidence="2" id="KW-1005">Bacterial flagellum biogenesis</keyword>
<evidence type="ECO:0000313" key="4">
    <source>
        <dbReference type="Proteomes" id="UP000032336"/>
    </source>
</evidence>
<evidence type="ECO:0000256" key="2">
    <source>
        <dbReference type="ARBA" id="ARBA00022795"/>
    </source>
</evidence>